<dbReference type="EMBL" id="JAQQFN010000005">
    <property type="protein sequence ID" value="MFL9883209.1"/>
    <property type="molecule type" value="Genomic_DNA"/>
</dbReference>
<evidence type="ECO:0000313" key="1">
    <source>
        <dbReference type="EMBL" id="MFL9883209.1"/>
    </source>
</evidence>
<proteinExistence type="predicted"/>
<dbReference type="Gene3D" id="3.30.950.30">
    <property type="entry name" value="Schlafen, AAA domain"/>
    <property type="match status" value="1"/>
</dbReference>
<organism evidence="1 2">
    <name type="scientific">Paraburkholderia agricolaris</name>
    <dbReference type="NCBI Taxonomy" id="2152888"/>
    <lineage>
        <taxon>Bacteria</taxon>
        <taxon>Pseudomonadati</taxon>
        <taxon>Pseudomonadota</taxon>
        <taxon>Betaproteobacteria</taxon>
        <taxon>Burkholderiales</taxon>
        <taxon>Burkholderiaceae</taxon>
        <taxon>Paraburkholderia</taxon>
    </lineage>
</organism>
<comment type="caution">
    <text evidence="1">The sequence shown here is derived from an EMBL/GenBank/DDBJ whole genome shotgun (WGS) entry which is preliminary data.</text>
</comment>
<dbReference type="Proteomes" id="UP001629249">
    <property type="component" value="Unassembled WGS sequence"/>
</dbReference>
<accession>A0ABW8ZJ12</accession>
<name>A0ABW8ZJ12_9BURK</name>
<dbReference type="RefSeq" id="WP_408326266.1">
    <property type="nucleotide sequence ID" value="NZ_JAQQFH010000002.1"/>
</dbReference>
<dbReference type="GO" id="GO:0005524">
    <property type="term" value="F:ATP binding"/>
    <property type="evidence" value="ECO:0007669"/>
    <property type="project" value="UniProtKB-KW"/>
</dbReference>
<reference evidence="1 2" key="1">
    <citation type="journal article" date="2024" name="Chem. Sci.">
        <title>Discovery of megapolipeptins by genome mining of a Burkholderiales bacteria collection.</title>
        <authorList>
            <person name="Paulo B.S."/>
            <person name="Recchia M.J.J."/>
            <person name="Lee S."/>
            <person name="Fergusson C.H."/>
            <person name="Romanowski S.B."/>
            <person name="Hernandez A."/>
            <person name="Krull N."/>
            <person name="Liu D.Y."/>
            <person name="Cavanagh H."/>
            <person name="Bos A."/>
            <person name="Gray C.A."/>
            <person name="Murphy B.T."/>
            <person name="Linington R.G."/>
            <person name="Eustaquio A.S."/>
        </authorList>
    </citation>
    <scope>NUCLEOTIDE SEQUENCE [LARGE SCALE GENOMIC DNA]</scope>
    <source>
        <strain evidence="1 2">RL16-012-BIC-B</strain>
    </source>
</reference>
<keyword evidence="2" id="KW-1185">Reference proteome</keyword>
<sequence>MVTETNNSRVNALVERPSESLAVEIKTWIDPDSVDGQMKLVRAMLALRNANGGYLLIGFDDKTLAPDLDRMPADVKSAFHPDKIYALVARFASELFDVTIEFVERDNVLFPVIVIPAGVRTPVVAKSDLKRPDGSKAVAEGDIYVRTLNANRRPSSAKVHWKDWPALIDTCFDNREADIGRFVRRHLSSLTPDGVKLILGAMDGDNAGAPARQERLQKLLDDGKQRFSAAVAERSLSLPKTGYWEVALYLDGPVPSQKLGTFLNLMRSSNPEYSGWPVWLVINDFGDEADRPRVVHGAWEALIALPNGRHTDFEQFDPKGNFYLLRALFDDLQLTKNSPTPGVAFDYALPIYDCAEAIAVGLAFAKAMGCQEDDCTLEFAFRWSGLRGRELISWYEGRGAIISPGRKAHQDAITLYQSVPLSTPLSAIGGLLAQSLQPLYAIFAGFELSSKVIEDKSAQLVERKANF</sequence>
<evidence type="ECO:0000313" key="2">
    <source>
        <dbReference type="Proteomes" id="UP001629249"/>
    </source>
</evidence>
<dbReference type="InterPro" id="IPR038461">
    <property type="entry name" value="Schlafen_AlbA_2_dom_sf"/>
</dbReference>
<keyword evidence="1" id="KW-0067">ATP-binding</keyword>
<keyword evidence="1" id="KW-0547">Nucleotide-binding</keyword>
<gene>
    <name evidence="1" type="ORF">PQR66_09245</name>
</gene>
<protein>
    <submittedName>
        <fullName evidence="1">ATP-binding protein</fullName>
    </submittedName>
</protein>